<organism evidence="2 3">
    <name type="scientific">Mycolicibacterium grossiae</name>
    <dbReference type="NCBI Taxonomy" id="1552759"/>
    <lineage>
        <taxon>Bacteria</taxon>
        <taxon>Bacillati</taxon>
        <taxon>Actinomycetota</taxon>
        <taxon>Actinomycetes</taxon>
        <taxon>Mycobacteriales</taxon>
        <taxon>Mycobacteriaceae</taxon>
        <taxon>Mycolicibacterium</taxon>
    </lineage>
</organism>
<dbReference type="AlphaFoldDB" id="A0A1E8Q8G5"/>
<name>A0A1E8Q8G5_9MYCO</name>
<dbReference type="InterPro" id="IPR000073">
    <property type="entry name" value="AB_hydrolase_1"/>
</dbReference>
<dbReference type="RefSeq" id="WP_070351970.1">
    <property type="nucleotide sequence ID" value="NZ_CP043474.1"/>
</dbReference>
<dbReference type="SUPFAM" id="SSF53474">
    <property type="entry name" value="alpha/beta-Hydrolases"/>
    <property type="match status" value="1"/>
</dbReference>
<reference evidence="2 3" key="1">
    <citation type="submission" date="2016-09" db="EMBL/GenBank/DDBJ databases">
        <title>genome sequence of Mycobacterium sp. 739 SCH.</title>
        <authorList>
            <person name="Greninger A.L."/>
            <person name="Qin X."/>
            <person name="Jerome K."/>
            <person name="Vora S."/>
            <person name="Quinn K."/>
        </authorList>
    </citation>
    <scope>NUCLEOTIDE SEQUENCE [LARGE SCALE GENOMIC DNA]</scope>
    <source>
        <strain evidence="2 3">SCH</strain>
    </source>
</reference>
<dbReference type="Gene3D" id="3.40.50.1820">
    <property type="entry name" value="alpha/beta hydrolase"/>
    <property type="match status" value="1"/>
</dbReference>
<feature type="domain" description="AB hydrolase-1" evidence="1">
    <location>
        <begin position="7"/>
        <end position="254"/>
    </location>
</feature>
<keyword evidence="2" id="KW-0378">Hydrolase</keyword>
<dbReference type="PANTHER" id="PTHR43194:SF2">
    <property type="entry name" value="PEROXISOMAL MEMBRANE PROTEIN LPX1"/>
    <property type="match status" value="1"/>
</dbReference>
<proteinExistence type="predicted"/>
<comment type="caution">
    <text evidence="2">The sequence shown here is derived from an EMBL/GenBank/DDBJ whole genome shotgun (WGS) entry which is preliminary data.</text>
</comment>
<evidence type="ECO:0000259" key="1">
    <source>
        <dbReference type="Pfam" id="PF12697"/>
    </source>
</evidence>
<dbReference type="EMBL" id="MCHX01000008">
    <property type="protein sequence ID" value="OFJ54888.1"/>
    <property type="molecule type" value="Genomic_DNA"/>
</dbReference>
<accession>A0A1E8Q8G5</accession>
<evidence type="ECO:0000313" key="2">
    <source>
        <dbReference type="EMBL" id="OFJ54888.1"/>
    </source>
</evidence>
<dbReference type="InterPro" id="IPR050228">
    <property type="entry name" value="Carboxylesterase_BioH"/>
</dbReference>
<sequence>MSNRTPVVFVHGLWVHASAWSPWAALFEREGFDPIVVGWPGDRSTVEETRRDGDAVANRGVDDVVAHYADLIETLSKPPVVVGHSFGGLVAQRLLDEGRAAAAIAIDPAPILGVTALPLSQIRSTLPVLRNRRNRERAVALTERQFRYAIANAIPRLEARDLFDRYAIPAPGRPLFELFRAAKDPQTPLKVNLSNHRRGPLLIIGGGRDHIVAERVTRQAASLHSASRAVTDYHVFPDRGHSMIMDSGWRDVADLVLEWMARHPVSHGRPAQEVEA</sequence>
<evidence type="ECO:0000313" key="3">
    <source>
        <dbReference type="Proteomes" id="UP000178953"/>
    </source>
</evidence>
<keyword evidence="3" id="KW-1185">Reference proteome</keyword>
<dbReference type="Pfam" id="PF12697">
    <property type="entry name" value="Abhydrolase_6"/>
    <property type="match status" value="1"/>
</dbReference>
<protein>
    <submittedName>
        <fullName evidence="2">Alpha/beta hydrolase</fullName>
    </submittedName>
</protein>
<dbReference type="OrthoDB" id="9773549at2"/>
<dbReference type="InterPro" id="IPR029058">
    <property type="entry name" value="AB_hydrolase_fold"/>
</dbReference>
<dbReference type="PANTHER" id="PTHR43194">
    <property type="entry name" value="HYDROLASE ALPHA/BETA FOLD FAMILY"/>
    <property type="match status" value="1"/>
</dbReference>
<dbReference type="Proteomes" id="UP000178953">
    <property type="component" value="Unassembled WGS sequence"/>
</dbReference>
<gene>
    <name evidence="2" type="ORF">BEL07_04840</name>
</gene>
<dbReference type="GO" id="GO:0016787">
    <property type="term" value="F:hydrolase activity"/>
    <property type="evidence" value="ECO:0007669"/>
    <property type="project" value="UniProtKB-KW"/>
</dbReference>